<dbReference type="GO" id="GO:0003676">
    <property type="term" value="F:nucleic acid binding"/>
    <property type="evidence" value="ECO:0007669"/>
    <property type="project" value="InterPro"/>
</dbReference>
<dbReference type="InterPro" id="IPR043502">
    <property type="entry name" value="DNA/RNA_pol_sf"/>
</dbReference>
<dbReference type="AlphaFoldDB" id="A0A6S7GV14"/>
<dbReference type="Gene3D" id="3.30.420.10">
    <property type="entry name" value="Ribonuclease H-like superfamily/Ribonuclease H"/>
    <property type="match status" value="1"/>
</dbReference>
<protein>
    <submittedName>
        <fullName evidence="1">Transposon Tf2-6 poly</fullName>
    </submittedName>
</protein>
<reference evidence="1" key="1">
    <citation type="submission" date="2020-04" db="EMBL/GenBank/DDBJ databases">
        <authorList>
            <person name="Alioto T."/>
            <person name="Alioto T."/>
            <person name="Gomez Garrido J."/>
        </authorList>
    </citation>
    <scope>NUCLEOTIDE SEQUENCE</scope>
    <source>
        <strain evidence="1">A484AB</strain>
    </source>
</reference>
<dbReference type="Pfam" id="PF00078">
    <property type="entry name" value="RVT_1"/>
    <property type="match status" value="1"/>
</dbReference>
<dbReference type="CDD" id="cd09275">
    <property type="entry name" value="RNase_HI_RT_DIRS1"/>
    <property type="match status" value="1"/>
</dbReference>
<dbReference type="SUPFAM" id="SSF56672">
    <property type="entry name" value="DNA/RNA polymerases"/>
    <property type="match status" value="1"/>
</dbReference>
<dbReference type="GO" id="GO:0006259">
    <property type="term" value="P:DNA metabolic process"/>
    <property type="evidence" value="ECO:0007669"/>
    <property type="project" value="UniProtKB-ARBA"/>
</dbReference>
<name>A0A6S7GV14_PARCT</name>
<dbReference type="PANTHER" id="PTHR33050">
    <property type="entry name" value="REVERSE TRANSCRIPTASE DOMAIN-CONTAINING PROTEIN"/>
    <property type="match status" value="1"/>
</dbReference>
<organism evidence="1 2">
    <name type="scientific">Paramuricea clavata</name>
    <name type="common">Red gorgonian</name>
    <name type="synonym">Violescent sea-whip</name>
    <dbReference type="NCBI Taxonomy" id="317549"/>
    <lineage>
        <taxon>Eukaryota</taxon>
        <taxon>Metazoa</taxon>
        <taxon>Cnidaria</taxon>
        <taxon>Anthozoa</taxon>
        <taxon>Octocorallia</taxon>
        <taxon>Malacalcyonacea</taxon>
        <taxon>Plexauridae</taxon>
        <taxon>Paramuricea</taxon>
    </lineage>
</organism>
<dbReference type="Gene3D" id="3.10.10.10">
    <property type="entry name" value="HIV Type 1 Reverse Transcriptase, subunit A, domain 1"/>
    <property type="match status" value="1"/>
</dbReference>
<evidence type="ECO:0000313" key="1">
    <source>
        <dbReference type="EMBL" id="CAB3993726.1"/>
    </source>
</evidence>
<dbReference type="CDD" id="cd03714">
    <property type="entry name" value="RT_DIRS1"/>
    <property type="match status" value="1"/>
</dbReference>
<dbReference type="EMBL" id="CACRXK020002317">
    <property type="protein sequence ID" value="CAB3993726.1"/>
    <property type="molecule type" value="Genomic_DNA"/>
</dbReference>
<dbReference type="InterPro" id="IPR043128">
    <property type="entry name" value="Rev_trsase/Diguanyl_cyclase"/>
</dbReference>
<dbReference type="PANTHER" id="PTHR33050:SF7">
    <property type="entry name" value="RIBONUCLEASE H"/>
    <property type="match status" value="1"/>
</dbReference>
<dbReference type="OrthoDB" id="5985995at2759"/>
<dbReference type="InterPro" id="IPR000477">
    <property type="entry name" value="RT_dom"/>
</dbReference>
<dbReference type="Proteomes" id="UP001152795">
    <property type="component" value="Unassembled WGS sequence"/>
</dbReference>
<accession>A0A6S7GV14</accession>
<comment type="caution">
    <text evidence="1">The sequence shown here is derived from an EMBL/GenBank/DDBJ whole genome shotgun (WGS) entry which is preliminary data.</text>
</comment>
<sequence>MFKAGNLAAYVKEWQALTSDPEIMETLTGQRIEFSEIPVQSKTLMNVKFTEAQTKLVDHEIGKLLNKGVIVPCTREEGDFVSPIFTRPKKDGTLRMILNLKSLNKFITYYHFKMETVWSAIRSMTPGCYMASIDLKDAYYSVPIHADYHKYLKFQWQGQIYKFVCFPSGLAICPRKFTKLLKPAFAYLRKHGHTSVVFIDDSWLKSAQYNDCIENIVATLSLLDKLGFTVHPEKSILIPTQQIVFLGFVLDSLKMCVSLTPERAQKLIEACQKLLQNACPTIREVAQVLGIMTSSFPGVMFGPLHYRSLDMDKTNALKQSKGNFEGKMSISQESITDVKWWITSLPEAYNPINHGEVEVTISTDASLTGWGACIDTTTTGGNWTPDERANDINYLEMLAVFLALQSFSSAVAGKHVKLLVDNTTAVFSINNMGTCHSKANNTLVAKIWEWCIINNTWLTVAHIPGKQNTAADRESRASRRETEWSLNKDIFNAVVSTLGFSPNIDLFASRLNYQVKPYVAYTPDPEAYAIDAFHLSWRMYKFYAFPPFCIIHQVLQKVKKDQATGLIIVPYWPTQAWWPNLMNMLIQYPVILPRRQNTLILQADPQAIHPLFNKLELLCCHLSGVTSSTEAFQKGLQKLSCSRGGREHKNNIALTYNDGKCSVAQGGLIQFVQL</sequence>
<dbReference type="InterPro" id="IPR052055">
    <property type="entry name" value="Hepadnavirus_pol/RT"/>
</dbReference>
<dbReference type="Gene3D" id="3.30.70.270">
    <property type="match status" value="1"/>
</dbReference>
<evidence type="ECO:0000313" key="2">
    <source>
        <dbReference type="Proteomes" id="UP001152795"/>
    </source>
</evidence>
<gene>
    <name evidence="1" type="ORF">PACLA_8A055103</name>
</gene>
<proteinExistence type="predicted"/>
<dbReference type="PROSITE" id="PS50878">
    <property type="entry name" value="RT_POL"/>
    <property type="match status" value="1"/>
</dbReference>
<keyword evidence="2" id="KW-1185">Reference proteome</keyword>
<dbReference type="InterPro" id="IPR036397">
    <property type="entry name" value="RNaseH_sf"/>
</dbReference>